<keyword evidence="2" id="KW-0812">Transmembrane</keyword>
<dbReference type="RefSeq" id="WP_103829255.1">
    <property type="nucleotide sequence ID" value="NZ_CAWOMG010000190.1"/>
</dbReference>
<feature type="region of interest" description="Disordered" evidence="1">
    <location>
        <begin position="97"/>
        <end position="209"/>
    </location>
</feature>
<dbReference type="AlphaFoldDB" id="A0A443XG18"/>
<evidence type="ECO:0000313" key="4">
    <source>
        <dbReference type="Proteomes" id="UP001161704"/>
    </source>
</evidence>
<keyword evidence="2" id="KW-0472">Membrane</keyword>
<sequence length="456" mass="49719">MKTDSDFLKRKSSETDSLLSSFGVSTAQGVIQDDDSLVGKNQVSGDATSPNYAGTETAKAIDAVPEIDPMDVARELMGEDLSAGWIVGGVVEKTEQTFTEEQSSVTEQPQDMQLQRSDSVTDGDEFLPEITPDASHANNDVELNDGDVPVEPPLESIHAESGDRQKSTSGIFRRLKKARQPALHPSTEHEPVSESTLDHDQGDRYERYDTDPVGGRTIAAAYVSLALGVFSFGLASYTFLSLPKNQNIQQIFDDLRTEMVARMDKIESNSVNRTSEIDAAVGEVSRHVQQQAADLSALNSELSSLKSSTEKLSTDTDLGLTWARQTRQLVDNIQESVDALRVSQEASQAAINKLKSTGHQAISQTTRTAESHYSTTKTLPVRKPQLAKVVDGHTLFDVDDWGGILLVTMINGDDVKRLQVGDEIGMWRLESADRQSRQAVFIQGDKVLTVVASGGY</sequence>
<organism evidence="3 4">
    <name type="scientific">Aeromonas caviae</name>
    <name type="common">Aeromonas punctata</name>
    <dbReference type="NCBI Taxonomy" id="648"/>
    <lineage>
        <taxon>Bacteria</taxon>
        <taxon>Pseudomonadati</taxon>
        <taxon>Pseudomonadota</taxon>
        <taxon>Gammaproteobacteria</taxon>
        <taxon>Aeromonadales</taxon>
        <taxon>Aeromonadaceae</taxon>
        <taxon>Aeromonas</taxon>
    </lineage>
</organism>
<feature type="transmembrane region" description="Helical" evidence="2">
    <location>
        <begin position="219"/>
        <end position="240"/>
    </location>
</feature>
<dbReference type="Proteomes" id="UP001161704">
    <property type="component" value="Unassembled WGS sequence"/>
</dbReference>
<evidence type="ECO:0000313" key="3">
    <source>
        <dbReference type="EMBL" id="MDH1506700.1"/>
    </source>
</evidence>
<dbReference type="EMBL" id="JAOCIZ010000076">
    <property type="protein sequence ID" value="MDH1506700.1"/>
    <property type="molecule type" value="Genomic_DNA"/>
</dbReference>
<feature type="compositionally biased region" description="Basic and acidic residues" evidence="1">
    <location>
        <begin position="157"/>
        <end position="166"/>
    </location>
</feature>
<name>A0A443XG18_AERCA</name>
<accession>A0A443XG18</accession>
<protein>
    <submittedName>
        <fullName evidence="3">Uncharacterized protein</fullName>
    </submittedName>
</protein>
<feature type="region of interest" description="Disordered" evidence="1">
    <location>
        <begin position="355"/>
        <end position="377"/>
    </location>
</feature>
<keyword evidence="2" id="KW-1133">Transmembrane helix</keyword>
<proteinExistence type="predicted"/>
<feature type="compositionally biased region" description="Basic and acidic residues" evidence="1">
    <location>
        <begin position="186"/>
        <end position="209"/>
    </location>
</feature>
<evidence type="ECO:0000256" key="2">
    <source>
        <dbReference type="SAM" id="Phobius"/>
    </source>
</evidence>
<comment type="caution">
    <text evidence="3">The sequence shown here is derived from an EMBL/GenBank/DDBJ whole genome shotgun (WGS) entry which is preliminary data.</text>
</comment>
<feature type="compositionally biased region" description="Polar residues" evidence="1">
    <location>
        <begin position="97"/>
        <end position="120"/>
    </location>
</feature>
<gene>
    <name evidence="3" type="ORF">N5I20_16745</name>
</gene>
<reference evidence="3" key="1">
    <citation type="submission" date="2022-09" db="EMBL/GenBank/DDBJ databases">
        <title>Intensive care unit water sources are persistently colonized with multi-drug resistant bacteria and are the site of extensive horizontal gene transfer of antibiotic resistance genes.</title>
        <authorList>
            <person name="Diorio-Toth L."/>
        </authorList>
    </citation>
    <scope>NUCLEOTIDE SEQUENCE</scope>
    <source>
        <strain evidence="3">GD03710</strain>
    </source>
</reference>
<evidence type="ECO:0000256" key="1">
    <source>
        <dbReference type="SAM" id="MobiDB-lite"/>
    </source>
</evidence>